<dbReference type="Pfam" id="PF01738">
    <property type="entry name" value="DLH"/>
    <property type="match status" value="1"/>
</dbReference>
<dbReference type="EMBL" id="VRYZ01000002">
    <property type="protein sequence ID" value="TXS93302.1"/>
    <property type="molecule type" value="Genomic_DNA"/>
</dbReference>
<dbReference type="GO" id="GO:0016787">
    <property type="term" value="F:hydrolase activity"/>
    <property type="evidence" value="ECO:0007669"/>
    <property type="project" value="UniProtKB-KW"/>
</dbReference>
<evidence type="ECO:0000259" key="1">
    <source>
        <dbReference type="Pfam" id="PF01738"/>
    </source>
</evidence>
<organism evidence="2 3">
    <name type="scientific">Parahaliea aestuarii</name>
    <dbReference type="NCBI Taxonomy" id="1852021"/>
    <lineage>
        <taxon>Bacteria</taxon>
        <taxon>Pseudomonadati</taxon>
        <taxon>Pseudomonadota</taxon>
        <taxon>Gammaproteobacteria</taxon>
        <taxon>Cellvibrionales</taxon>
        <taxon>Halieaceae</taxon>
        <taxon>Parahaliea</taxon>
    </lineage>
</organism>
<dbReference type="SUPFAM" id="SSF53474">
    <property type="entry name" value="alpha/beta-Hydrolases"/>
    <property type="match status" value="1"/>
</dbReference>
<dbReference type="InterPro" id="IPR050261">
    <property type="entry name" value="FrsA_esterase"/>
</dbReference>
<dbReference type="PANTHER" id="PTHR22946:SF0">
    <property type="entry name" value="DIENELACTONE HYDROLASE DOMAIN-CONTAINING PROTEIN"/>
    <property type="match status" value="1"/>
</dbReference>
<dbReference type="PANTHER" id="PTHR22946">
    <property type="entry name" value="DIENELACTONE HYDROLASE DOMAIN-CONTAINING PROTEIN-RELATED"/>
    <property type="match status" value="1"/>
</dbReference>
<dbReference type="Gene3D" id="3.40.50.1820">
    <property type="entry name" value="alpha/beta hydrolase"/>
    <property type="match status" value="1"/>
</dbReference>
<name>A0A5C9A089_9GAMM</name>
<evidence type="ECO:0000313" key="3">
    <source>
        <dbReference type="Proteomes" id="UP000321933"/>
    </source>
</evidence>
<dbReference type="InterPro" id="IPR029058">
    <property type="entry name" value="AB_hydrolase_fold"/>
</dbReference>
<gene>
    <name evidence="2" type="ORF">FVW59_05525</name>
</gene>
<dbReference type="RefSeq" id="WP_148063238.1">
    <property type="nucleotide sequence ID" value="NZ_VRYZ01000002.1"/>
</dbReference>
<accession>A0A5C9A089</accession>
<comment type="caution">
    <text evidence="2">The sequence shown here is derived from an EMBL/GenBank/DDBJ whole genome shotgun (WGS) entry which is preliminary data.</text>
</comment>
<sequence>MPIQTREVEYQYQSQTFAALLAWDDSREGPRPAVAIAHTWAGRGDFEEGRALALADMGYVAMALDVYGKGVHGSSPQENQQLMAPLKADRALLQGRLLAGVEAMAGQAETDATRMAAIGYCFGGLCALDLARIGAPLRAVVSLHGLFDAPDNTAGNRIAASVLCLHGYDDPMAPPESVLALASEMSAAGADWQLHAYGNTVHAFSNPAANNPQMGTLYSPAADRRSWQALGNFLEETLG</sequence>
<dbReference type="AlphaFoldDB" id="A0A5C9A089"/>
<keyword evidence="3" id="KW-1185">Reference proteome</keyword>
<feature type="domain" description="Dienelactone hydrolase" evidence="1">
    <location>
        <begin position="18"/>
        <end position="237"/>
    </location>
</feature>
<dbReference type="InterPro" id="IPR002925">
    <property type="entry name" value="Dienelactn_hydro"/>
</dbReference>
<evidence type="ECO:0000313" key="2">
    <source>
        <dbReference type="EMBL" id="TXS93302.1"/>
    </source>
</evidence>
<proteinExistence type="predicted"/>
<reference evidence="2 3" key="1">
    <citation type="submission" date="2019-08" db="EMBL/GenBank/DDBJ databases">
        <title>Parahaliea maris sp. nov., isolated from the surface seawater.</title>
        <authorList>
            <person name="Liu Y."/>
        </authorList>
    </citation>
    <scope>NUCLEOTIDE SEQUENCE [LARGE SCALE GENOMIC DNA]</scope>
    <source>
        <strain evidence="2 3">S2-26</strain>
    </source>
</reference>
<dbReference type="Proteomes" id="UP000321933">
    <property type="component" value="Unassembled WGS sequence"/>
</dbReference>
<dbReference type="OrthoDB" id="9787933at2"/>
<protein>
    <submittedName>
        <fullName evidence="2">Dienelactone hydrolase family protein</fullName>
    </submittedName>
</protein>
<keyword evidence="2" id="KW-0378">Hydrolase</keyword>